<organism evidence="1 2">
    <name type="scientific">Streptococcus intermedius</name>
    <dbReference type="NCBI Taxonomy" id="1338"/>
    <lineage>
        <taxon>Bacteria</taxon>
        <taxon>Bacillati</taxon>
        <taxon>Bacillota</taxon>
        <taxon>Bacilli</taxon>
        <taxon>Lactobacillales</taxon>
        <taxon>Streptococcaceae</taxon>
        <taxon>Streptococcus</taxon>
        <taxon>Streptococcus anginosus group</taxon>
    </lineage>
</organism>
<dbReference type="AlphaFoldDB" id="A0AAD1FJH0"/>
<sequence>MICLTLLVSVSLVDCSSKGTVVLMITKPIK</sequence>
<evidence type="ECO:0000313" key="1">
    <source>
        <dbReference type="EMBL" id="BAW17173.1"/>
    </source>
</evidence>
<name>A0AAD1FJH0_STRIT</name>
<accession>A0AAD1FJH0</accession>
<evidence type="ECO:0000313" key="2">
    <source>
        <dbReference type="Proteomes" id="UP000217792"/>
    </source>
</evidence>
<dbReference type="Proteomes" id="UP000217792">
    <property type="component" value="Chromosome"/>
</dbReference>
<gene>
    <name evidence="1" type="ORF">SITYG_11940</name>
</gene>
<proteinExistence type="predicted"/>
<reference evidence="1 2" key="1">
    <citation type="journal article" date="2017" name="Infect. Immun.">
        <title>Characterization of the Pathogenicity of Streptococcus intermedius TYG1620 Isolated from a Human Brain Abscess Based on the Complete Genome Sequence with Transcriptome Analysis and Transposon Mutagenesis in a Murine Subcutaneous Abscess Model.</title>
        <authorList>
            <person name="Hasegawa N."/>
            <person name="Sekizuka T."/>
            <person name="Sugi Y."/>
            <person name="Kawakami N."/>
            <person name="Ogasawara Y."/>
            <person name="Kato K."/>
            <person name="Yamashita A."/>
            <person name="Takeuchi F."/>
            <person name="Kuroda M."/>
        </authorList>
    </citation>
    <scope>NUCLEOTIDE SEQUENCE [LARGE SCALE GENOMIC DNA]</scope>
    <source>
        <strain evidence="1 2">TYG1620</strain>
    </source>
</reference>
<dbReference type="EMBL" id="AP014880">
    <property type="protein sequence ID" value="BAW17173.1"/>
    <property type="molecule type" value="Genomic_DNA"/>
</dbReference>
<protein>
    <submittedName>
        <fullName evidence="1">Uncharacterized protein</fullName>
    </submittedName>
</protein>